<comment type="caution">
    <text evidence="3">The sequence shown here is derived from an EMBL/GenBank/DDBJ whole genome shotgun (WGS) entry which is preliminary data.</text>
</comment>
<reference evidence="3 4" key="1">
    <citation type="submission" date="2019-03" db="EMBL/GenBank/DDBJ databases">
        <title>Genomic Encyclopedia of Type Strains, Phase IV (KMG-IV): sequencing the most valuable type-strain genomes for metagenomic binning, comparative biology and taxonomic classification.</title>
        <authorList>
            <person name="Goeker M."/>
        </authorList>
    </citation>
    <scope>NUCLEOTIDE SEQUENCE [LARGE SCALE GENOMIC DNA]</scope>
    <source>
        <strain evidence="3 4">DSM 21667</strain>
    </source>
</reference>
<dbReference type="GO" id="GO:0016788">
    <property type="term" value="F:hydrolase activity, acting on ester bonds"/>
    <property type="evidence" value="ECO:0007669"/>
    <property type="project" value="InterPro"/>
</dbReference>
<dbReference type="Pfam" id="PF08845">
    <property type="entry name" value="SymE_toxin"/>
    <property type="match status" value="1"/>
</dbReference>
<proteinExistence type="predicted"/>
<dbReference type="RefSeq" id="WP_133821834.1">
    <property type="nucleotide sequence ID" value="NZ_SNZH01000027.1"/>
</dbReference>
<dbReference type="AlphaFoldDB" id="A0A4R6YIN8"/>
<dbReference type="Proteomes" id="UP000295293">
    <property type="component" value="Unassembled WGS sequence"/>
</dbReference>
<dbReference type="GO" id="GO:0005737">
    <property type="term" value="C:cytoplasm"/>
    <property type="evidence" value="ECO:0007669"/>
    <property type="project" value="InterPro"/>
</dbReference>
<evidence type="ECO:0000313" key="4">
    <source>
        <dbReference type="Proteomes" id="UP000295293"/>
    </source>
</evidence>
<feature type="region of interest" description="Disordered" evidence="1">
    <location>
        <begin position="1"/>
        <end position="21"/>
    </location>
</feature>
<dbReference type="GO" id="GO:0016070">
    <property type="term" value="P:RNA metabolic process"/>
    <property type="evidence" value="ECO:0007669"/>
    <property type="project" value="InterPro"/>
</dbReference>
<gene>
    <name evidence="3" type="ORF">DFR29_1272</name>
</gene>
<name>A0A4R6YIN8_9GAMM</name>
<dbReference type="InterPro" id="IPR014944">
    <property type="entry name" value="Toxin_SymE-like"/>
</dbReference>
<evidence type="ECO:0000313" key="3">
    <source>
        <dbReference type="EMBL" id="TDR36652.1"/>
    </source>
</evidence>
<keyword evidence="4" id="KW-1185">Reference proteome</keyword>
<dbReference type="GO" id="GO:0003723">
    <property type="term" value="F:RNA binding"/>
    <property type="evidence" value="ECO:0007669"/>
    <property type="project" value="InterPro"/>
</dbReference>
<evidence type="ECO:0000256" key="1">
    <source>
        <dbReference type="SAM" id="MobiDB-lite"/>
    </source>
</evidence>
<dbReference type="EMBL" id="SNZH01000027">
    <property type="protein sequence ID" value="TDR36652.1"/>
    <property type="molecule type" value="Genomic_DNA"/>
</dbReference>
<sequence length="81" mass="9301">MAKAKHRSSTTDKRITVGASHYPTLRDRDQVGDRDVPYIRLHGHWLQWAGFPPNGRIRVRVLHGCLVMTCEAPPATKTRRR</sequence>
<evidence type="ECO:0000259" key="2">
    <source>
        <dbReference type="Pfam" id="PF08845"/>
    </source>
</evidence>
<feature type="domain" description="Toxin SymE-like" evidence="2">
    <location>
        <begin position="15"/>
        <end position="69"/>
    </location>
</feature>
<accession>A0A4R6YIN8</accession>
<organism evidence="3 4">
    <name type="scientific">Tahibacter aquaticus</name>
    <dbReference type="NCBI Taxonomy" id="520092"/>
    <lineage>
        <taxon>Bacteria</taxon>
        <taxon>Pseudomonadati</taxon>
        <taxon>Pseudomonadota</taxon>
        <taxon>Gammaproteobacteria</taxon>
        <taxon>Lysobacterales</taxon>
        <taxon>Rhodanobacteraceae</taxon>
        <taxon>Tahibacter</taxon>
    </lineage>
</organism>
<protein>
    <submittedName>
        <fullName evidence="3">Type I toxin-antitoxin system toxin SymE</fullName>
    </submittedName>
</protein>
<dbReference type="OrthoDB" id="6080577at2"/>